<dbReference type="PROSITE" id="PS50878">
    <property type="entry name" value="RT_POL"/>
    <property type="match status" value="1"/>
</dbReference>
<evidence type="ECO:0000313" key="3">
    <source>
        <dbReference type="Proteomes" id="UP000694426"/>
    </source>
</evidence>
<protein>
    <recommendedName>
        <fullName evidence="1">Reverse transcriptase domain-containing protein</fullName>
    </recommendedName>
</protein>
<keyword evidence="3" id="KW-1185">Reference proteome</keyword>
<dbReference type="PANTHER" id="PTHR33332">
    <property type="entry name" value="REVERSE TRANSCRIPTASE DOMAIN-CONTAINING PROTEIN"/>
    <property type="match status" value="1"/>
</dbReference>
<reference evidence="2" key="2">
    <citation type="submission" date="2025-09" db="UniProtKB">
        <authorList>
            <consortium name="Ensembl"/>
        </authorList>
    </citation>
    <scope>IDENTIFICATION</scope>
</reference>
<dbReference type="GeneTree" id="ENSGT01150000286902"/>
<organism evidence="2 3">
    <name type="scientific">Anser brachyrhynchus</name>
    <name type="common">Pink-footed goose</name>
    <dbReference type="NCBI Taxonomy" id="132585"/>
    <lineage>
        <taxon>Eukaryota</taxon>
        <taxon>Metazoa</taxon>
        <taxon>Chordata</taxon>
        <taxon>Craniata</taxon>
        <taxon>Vertebrata</taxon>
        <taxon>Euteleostomi</taxon>
        <taxon>Archelosauria</taxon>
        <taxon>Archosauria</taxon>
        <taxon>Dinosauria</taxon>
        <taxon>Saurischia</taxon>
        <taxon>Theropoda</taxon>
        <taxon>Coelurosauria</taxon>
        <taxon>Aves</taxon>
        <taxon>Neognathae</taxon>
        <taxon>Galloanserae</taxon>
        <taxon>Anseriformes</taxon>
        <taxon>Anatidae</taxon>
        <taxon>Anserinae</taxon>
        <taxon>Anser</taxon>
    </lineage>
</organism>
<name>A0A8B9CDQ8_9AVES</name>
<sequence length="313" mass="35424">MKGKSCLTNLISFYDKVMRLVDEGKAVDAVYLDFSKAFDTVSHSILLEKLAALGLDWRTLRWVRNWLGSRAQRVVVNGVKSSWRLVTSGVPQGSVLGPVPFNIGIDDLDEGIECTLSKFADDTKLGACVDLLEGRKALQEDLDRLDRWAEANCMRFNKAKCRVLHLGRNNPKQSYRLGDEWLESCLAEKDLGVLVDSQLNMSQQCAQVAKKANSILACIRNSVTSRSREVIVHLYLALVRPHLEYCVQFWAPRYKKDMDLIALHRYLKGGCSEVGVGLFSLVPGDRTRGNGLKLRQGRFRLDIRRNFFTERVD</sequence>
<evidence type="ECO:0000313" key="2">
    <source>
        <dbReference type="Ensembl" id="ENSABRP00000017349.1"/>
    </source>
</evidence>
<evidence type="ECO:0000259" key="1">
    <source>
        <dbReference type="PROSITE" id="PS50878"/>
    </source>
</evidence>
<dbReference type="InterPro" id="IPR043502">
    <property type="entry name" value="DNA/RNA_pol_sf"/>
</dbReference>
<dbReference type="CDD" id="cd01650">
    <property type="entry name" value="RT_nLTR_like"/>
    <property type="match status" value="1"/>
</dbReference>
<reference evidence="2" key="1">
    <citation type="submission" date="2025-08" db="UniProtKB">
        <authorList>
            <consortium name="Ensembl"/>
        </authorList>
    </citation>
    <scope>IDENTIFICATION</scope>
</reference>
<dbReference type="SUPFAM" id="SSF56672">
    <property type="entry name" value="DNA/RNA polymerases"/>
    <property type="match status" value="1"/>
</dbReference>
<dbReference type="InterPro" id="IPR000477">
    <property type="entry name" value="RT_dom"/>
</dbReference>
<dbReference type="Ensembl" id="ENSABRT00000024620.1">
    <property type="protein sequence ID" value="ENSABRP00000017349.1"/>
    <property type="gene ID" value="ENSABRG00000015111.1"/>
</dbReference>
<accession>A0A8B9CDQ8</accession>
<dbReference type="AlphaFoldDB" id="A0A8B9CDQ8"/>
<dbReference type="Pfam" id="PF00078">
    <property type="entry name" value="RVT_1"/>
    <property type="match status" value="1"/>
</dbReference>
<dbReference type="Proteomes" id="UP000694426">
    <property type="component" value="Unplaced"/>
</dbReference>
<feature type="domain" description="Reverse transcriptase" evidence="1">
    <location>
        <begin position="1"/>
        <end position="186"/>
    </location>
</feature>
<proteinExistence type="predicted"/>